<dbReference type="SUPFAM" id="SSF52047">
    <property type="entry name" value="RNI-like"/>
    <property type="match status" value="1"/>
</dbReference>
<evidence type="ECO:0000256" key="1">
    <source>
        <dbReference type="SAM" id="Phobius"/>
    </source>
</evidence>
<dbReference type="OrthoDB" id="2394014at2759"/>
<proteinExistence type="predicted"/>
<comment type="caution">
    <text evidence="2">The sequence shown here is derived from an EMBL/GenBank/DDBJ whole genome shotgun (WGS) entry which is preliminary data.</text>
</comment>
<keyword evidence="1" id="KW-0812">Transmembrane</keyword>
<name>A0A9P5S2N1_9FUNG</name>
<dbReference type="Proteomes" id="UP000748756">
    <property type="component" value="Unassembled WGS sequence"/>
</dbReference>
<evidence type="ECO:0000313" key="2">
    <source>
        <dbReference type="EMBL" id="KAF9151137.1"/>
    </source>
</evidence>
<protein>
    <recommendedName>
        <fullName evidence="4">F-box protein</fullName>
    </recommendedName>
</protein>
<keyword evidence="1" id="KW-0472">Membrane</keyword>
<keyword evidence="3" id="KW-1185">Reference proteome</keyword>
<evidence type="ECO:0008006" key="4">
    <source>
        <dbReference type="Google" id="ProtNLM"/>
    </source>
</evidence>
<dbReference type="EMBL" id="JAAAUQ010000349">
    <property type="protein sequence ID" value="KAF9151137.1"/>
    <property type="molecule type" value="Genomic_DNA"/>
</dbReference>
<sequence length="476" mass="54748">MRVLLNNCPRLETLSLRSISTLILSGPWILNEHTAKKRYPLALRRLDFRRVQLPQSCLETLLTISPYIQQLTVYEAQHKTTGPYAVNETRLADHAKKHCRHLKSFHFSNRENGSNSIGIQLSDIDGTSSPYLRDVWHLYRGHECVPSLVRNLQLQPSMLTRLEILANCPDLHGCLCIMPTLLHLKAPGTYISLDDIDIHFRQRHGRLSRRPLPRLWACRDLETLHIGCSTYGSDPGPERYIFGYVSVLCPKLRDLEFSGVENWMSLSPTYRPRALTMTLEGGFCLLSRLRFLERLRVGSTDIDIKLPSWHWDWMVASLSSRTETAKQQKRMKVIKSWKSKLEAEALRDKLRLQCLCLLEGVQDPIAHLGDDEQLKAQLQHLGLLKDVALFLEGMSIEEDDEGGTLRRWPRLQRVSIHRTVPFGQPLEREVERLILAGKVEMLVVVLSTLKKHRHFLGTFVFVTVLVFVLGLPKWPL</sequence>
<organism evidence="2 3">
    <name type="scientific">Linnemannia schmuckeri</name>
    <dbReference type="NCBI Taxonomy" id="64567"/>
    <lineage>
        <taxon>Eukaryota</taxon>
        <taxon>Fungi</taxon>
        <taxon>Fungi incertae sedis</taxon>
        <taxon>Mucoromycota</taxon>
        <taxon>Mortierellomycotina</taxon>
        <taxon>Mortierellomycetes</taxon>
        <taxon>Mortierellales</taxon>
        <taxon>Mortierellaceae</taxon>
        <taxon>Linnemannia</taxon>
    </lineage>
</organism>
<dbReference type="AlphaFoldDB" id="A0A9P5S2N1"/>
<dbReference type="Gene3D" id="3.80.10.10">
    <property type="entry name" value="Ribonuclease Inhibitor"/>
    <property type="match status" value="1"/>
</dbReference>
<gene>
    <name evidence="2" type="ORF">BG015_007029</name>
</gene>
<keyword evidence="1" id="KW-1133">Transmembrane helix</keyword>
<reference evidence="2" key="1">
    <citation type="journal article" date="2020" name="Fungal Divers.">
        <title>Resolving the Mortierellaceae phylogeny through synthesis of multi-gene phylogenetics and phylogenomics.</title>
        <authorList>
            <person name="Vandepol N."/>
            <person name="Liber J."/>
            <person name="Desiro A."/>
            <person name="Na H."/>
            <person name="Kennedy M."/>
            <person name="Barry K."/>
            <person name="Grigoriev I.V."/>
            <person name="Miller A.N."/>
            <person name="O'Donnell K."/>
            <person name="Stajich J.E."/>
            <person name="Bonito G."/>
        </authorList>
    </citation>
    <scope>NUCLEOTIDE SEQUENCE</scope>
    <source>
        <strain evidence="2">NRRL 6426</strain>
    </source>
</reference>
<accession>A0A9P5S2N1</accession>
<dbReference type="InterPro" id="IPR032675">
    <property type="entry name" value="LRR_dom_sf"/>
</dbReference>
<feature type="transmembrane region" description="Helical" evidence="1">
    <location>
        <begin position="455"/>
        <end position="474"/>
    </location>
</feature>
<evidence type="ECO:0000313" key="3">
    <source>
        <dbReference type="Proteomes" id="UP000748756"/>
    </source>
</evidence>